<name>N1UZG1_9MICC</name>
<comment type="caution">
    <text evidence="1">The sequence shown here is derived from an EMBL/GenBank/DDBJ whole genome shotgun (WGS) entry which is preliminary data.</text>
</comment>
<gene>
    <name evidence="1" type="ORF">D477_009515</name>
</gene>
<sequence length="182" mass="20828">MFERLAKNGYLEEVSVGSDGETWWITTISGNAVAMASFAKPITRRTADRLVAGLLERTEKYNADPGKLLYVERLRIFGSYIDRDIDPLGDVDVEIRIGRRSTDPKDLLAYTAASDRRFNTYLDRLFWPERELIMILKNRSAAINITDEDVERITERFETLYEMATDPKAIPADLEGIQSRES</sequence>
<protein>
    <submittedName>
        <fullName evidence="1">Uncharacterized protein</fullName>
    </submittedName>
</protein>
<reference evidence="1 2" key="1">
    <citation type="journal article" date="2013" name="Genome Announc.">
        <title>Draft Genome Sequence of Arthrobacter crystallopoietes Strain BAB-32, Revealing Genes for Bioremediation.</title>
        <authorList>
            <person name="Joshi M.N."/>
            <person name="Pandit A.S."/>
            <person name="Sharma A."/>
            <person name="Pandya R.V."/>
            <person name="Desai S.M."/>
            <person name="Saxena A.K."/>
            <person name="Bagatharia S.B."/>
        </authorList>
    </citation>
    <scope>NUCLEOTIDE SEQUENCE [LARGE SCALE GENOMIC DNA]</scope>
    <source>
        <strain evidence="1 2">BAB-32</strain>
    </source>
</reference>
<dbReference type="AlphaFoldDB" id="N1UZG1"/>
<keyword evidence="2" id="KW-1185">Reference proteome</keyword>
<proteinExistence type="predicted"/>
<organism evidence="1 2">
    <name type="scientific">Arthrobacter crystallopoietes BAB-32</name>
    <dbReference type="NCBI Taxonomy" id="1246476"/>
    <lineage>
        <taxon>Bacteria</taxon>
        <taxon>Bacillati</taxon>
        <taxon>Actinomycetota</taxon>
        <taxon>Actinomycetes</taxon>
        <taxon>Micrococcales</taxon>
        <taxon>Micrococcaceae</taxon>
        <taxon>Crystallibacter</taxon>
    </lineage>
</organism>
<evidence type="ECO:0000313" key="2">
    <source>
        <dbReference type="Proteomes" id="UP000010729"/>
    </source>
</evidence>
<dbReference type="EMBL" id="ANPE02000112">
    <property type="protein sequence ID" value="EMY34450.1"/>
    <property type="molecule type" value="Genomic_DNA"/>
</dbReference>
<dbReference type="Proteomes" id="UP000010729">
    <property type="component" value="Unassembled WGS sequence"/>
</dbReference>
<accession>N1UZG1</accession>
<evidence type="ECO:0000313" key="1">
    <source>
        <dbReference type="EMBL" id="EMY34450.1"/>
    </source>
</evidence>